<proteinExistence type="predicted"/>
<dbReference type="KEGG" id="mcui:G8O30_05350"/>
<dbReference type="Pfam" id="PF10752">
    <property type="entry name" value="DUF2533"/>
    <property type="match status" value="1"/>
</dbReference>
<dbReference type="EMBL" id="CP049742">
    <property type="protein sequence ID" value="QPC46431.1"/>
    <property type="molecule type" value="Genomic_DNA"/>
</dbReference>
<accession>A0A7S8HFE2</accession>
<dbReference type="RefSeq" id="WP_239673953.1">
    <property type="nucleotide sequence ID" value="NZ_CP049742.1"/>
</dbReference>
<evidence type="ECO:0000313" key="1">
    <source>
        <dbReference type="EMBL" id="QPC46431.1"/>
    </source>
</evidence>
<dbReference type="AlphaFoldDB" id="A0A7S8HFE2"/>
<name>A0A7S8HFE2_9BACI</name>
<reference evidence="1 2" key="1">
    <citation type="submission" date="2019-07" db="EMBL/GenBank/DDBJ databases">
        <title>Genome sequence of 2 isolates from Red Sea Mangroves.</title>
        <authorList>
            <person name="Sefrji F."/>
            <person name="Michoud G."/>
            <person name="Merlino G."/>
            <person name="Daffonchio D."/>
        </authorList>
    </citation>
    <scope>NUCLEOTIDE SEQUENCE [LARGE SCALE GENOMIC DNA]</scope>
    <source>
        <strain evidence="1 2">R1DC41</strain>
    </source>
</reference>
<keyword evidence="2" id="KW-1185">Reference proteome</keyword>
<protein>
    <submittedName>
        <fullName evidence="1">DUF2533 family protein</fullName>
    </submittedName>
</protein>
<organism evidence="1 2">
    <name type="scientific">Mangrovibacillus cuniculi</name>
    <dbReference type="NCBI Taxonomy" id="2593652"/>
    <lineage>
        <taxon>Bacteria</taxon>
        <taxon>Bacillati</taxon>
        <taxon>Bacillota</taxon>
        <taxon>Bacilli</taxon>
        <taxon>Bacillales</taxon>
        <taxon>Bacillaceae</taxon>
        <taxon>Mangrovibacillus</taxon>
    </lineage>
</organism>
<evidence type="ECO:0000313" key="2">
    <source>
        <dbReference type="Proteomes" id="UP000593626"/>
    </source>
</evidence>
<gene>
    <name evidence="1" type="ORF">G8O30_05350</name>
</gene>
<sequence>MSVHQEISAHSAKQHERIQQFAFLDSQREKAIDEAIAQCKAGNPINVDAINVWTEKINELAKQGIVPQRLVVTEKMVRDYVEKK</sequence>
<dbReference type="InterPro" id="IPR019688">
    <property type="entry name" value="DUF2533"/>
</dbReference>
<dbReference type="Proteomes" id="UP000593626">
    <property type="component" value="Chromosome"/>
</dbReference>